<feature type="region of interest" description="Disordered" evidence="1">
    <location>
        <begin position="111"/>
        <end position="146"/>
    </location>
</feature>
<dbReference type="EMBL" id="JAGMUV010000002">
    <property type="protein sequence ID" value="KAH7170741.1"/>
    <property type="molecule type" value="Genomic_DNA"/>
</dbReference>
<sequence>MKIPFQQCVRLQSLLASYCLLTHIMFYLTLVSTNPSVIHLHASTIQLSRMPRPQTPHRFHRETSGNVIFSPMVSAFAGFVSAYPPHRPGQYQVDWNAAHCAGSRNLAHLKELEESRPKPPPRPDPGDHGVEKSKLARSRATKSVNSEPKLRRSCKFIRPVVLSVDCWGEGFFFK</sequence>
<comment type="caution">
    <text evidence="2">The sequence shown here is derived from an EMBL/GenBank/DDBJ whole genome shotgun (WGS) entry which is preliminary data.</text>
</comment>
<evidence type="ECO:0000256" key="1">
    <source>
        <dbReference type="SAM" id="MobiDB-lite"/>
    </source>
</evidence>
<dbReference type="AlphaFoldDB" id="A0A9P9FQH5"/>
<protein>
    <submittedName>
        <fullName evidence="2">Uncharacterized protein</fullName>
    </submittedName>
</protein>
<proteinExistence type="predicted"/>
<dbReference type="Proteomes" id="UP000738349">
    <property type="component" value="Unassembled WGS sequence"/>
</dbReference>
<keyword evidence="3" id="KW-1185">Reference proteome</keyword>
<feature type="compositionally biased region" description="Basic and acidic residues" evidence="1">
    <location>
        <begin position="124"/>
        <end position="134"/>
    </location>
</feature>
<evidence type="ECO:0000313" key="2">
    <source>
        <dbReference type="EMBL" id="KAH7170741.1"/>
    </source>
</evidence>
<organism evidence="2 3">
    <name type="scientific">Dactylonectria macrodidyma</name>
    <dbReference type="NCBI Taxonomy" id="307937"/>
    <lineage>
        <taxon>Eukaryota</taxon>
        <taxon>Fungi</taxon>
        <taxon>Dikarya</taxon>
        <taxon>Ascomycota</taxon>
        <taxon>Pezizomycotina</taxon>
        <taxon>Sordariomycetes</taxon>
        <taxon>Hypocreomycetidae</taxon>
        <taxon>Hypocreales</taxon>
        <taxon>Nectriaceae</taxon>
        <taxon>Dactylonectria</taxon>
    </lineage>
</organism>
<accession>A0A9P9FQH5</accession>
<reference evidence="2" key="1">
    <citation type="journal article" date="2021" name="Nat. Commun.">
        <title>Genetic determinants of endophytism in the Arabidopsis root mycobiome.</title>
        <authorList>
            <person name="Mesny F."/>
            <person name="Miyauchi S."/>
            <person name="Thiergart T."/>
            <person name="Pickel B."/>
            <person name="Atanasova L."/>
            <person name="Karlsson M."/>
            <person name="Huettel B."/>
            <person name="Barry K.W."/>
            <person name="Haridas S."/>
            <person name="Chen C."/>
            <person name="Bauer D."/>
            <person name="Andreopoulos W."/>
            <person name="Pangilinan J."/>
            <person name="LaButti K."/>
            <person name="Riley R."/>
            <person name="Lipzen A."/>
            <person name="Clum A."/>
            <person name="Drula E."/>
            <person name="Henrissat B."/>
            <person name="Kohler A."/>
            <person name="Grigoriev I.V."/>
            <person name="Martin F.M."/>
            <person name="Hacquard S."/>
        </authorList>
    </citation>
    <scope>NUCLEOTIDE SEQUENCE</scope>
    <source>
        <strain evidence="2">MPI-CAGE-AT-0147</strain>
    </source>
</reference>
<gene>
    <name evidence="2" type="ORF">EDB81DRAFT_178034</name>
</gene>
<evidence type="ECO:0000313" key="3">
    <source>
        <dbReference type="Proteomes" id="UP000738349"/>
    </source>
</evidence>
<name>A0A9P9FQH5_9HYPO</name>